<evidence type="ECO:0008006" key="4">
    <source>
        <dbReference type="Google" id="ProtNLM"/>
    </source>
</evidence>
<accession>A0A099WZI7</accession>
<feature type="transmembrane region" description="Helical" evidence="1">
    <location>
        <begin position="48"/>
        <end position="69"/>
    </location>
</feature>
<evidence type="ECO:0000313" key="3">
    <source>
        <dbReference type="Proteomes" id="UP000030125"/>
    </source>
</evidence>
<dbReference type="InterPro" id="IPR025250">
    <property type="entry name" value="DUF4199"/>
</dbReference>
<dbReference type="AlphaFoldDB" id="A0A099WZI7"/>
<keyword evidence="1" id="KW-0472">Membrane</keyword>
<dbReference type="RefSeq" id="WP_036844787.1">
    <property type="nucleotide sequence ID" value="NZ_JQJD01000008.1"/>
</dbReference>
<dbReference type="EMBL" id="JQJD01000008">
    <property type="protein sequence ID" value="KGN82749.1"/>
    <property type="molecule type" value="Genomic_DNA"/>
</dbReference>
<feature type="transmembrane region" description="Helical" evidence="1">
    <location>
        <begin position="89"/>
        <end position="113"/>
    </location>
</feature>
<dbReference type="STRING" id="36874.HQ34_01705"/>
<name>A0A099WZI7_PORCN</name>
<feature type="transmembrane region" description="Helical" evidence="1">
    <location>
        <begin position="23"/>
        <end position="42"/>
    </location>
</feature>
<proteinExistence type="predicted"/>
<gene>
    <name evidence="2" type="ORF">HQ35_02010</name>
</gene>
<sequence length="182" mass="20962">MSLLNNETPDAKPLSIGFYVRHMMRYGFVLGLFMSLQFLSLLLYDFGIIAQLIHVGMFLAIPVLIVVLARHFRRNVRGDVMSYLEAVGFLLGTYLFAMIINFLAYYVGFSILLADPEWMGLMEQFVDLWIRQSPQATSEEIDIVRSILYMTPKQLAKQLATTAMFLGFVYIYIVAFFVKKTR</sequence>
<dbReference type="Proteomes" id="UP000030125">
    <property type="component" value="Unassembled WGS sequence"/>
</dbReference>
<feature type="transmembrane region" description="Helical" evidence="1">
    <location>
        <begin position="159"/>
        <end position="178"/>
    </location>
</feature>
<keyword evidence="1" id="KW-1133">Transmembrane helix</keyword>
<evidence type="ECO:0000256" key="1">
    <source>
        <dbReference type="SAM" id="Phobius"/>
    </source>
</evidence>
<evidence type="ECO:0000313" key="2">
    <source>
        <dbReference type="EMBL" id="KGN82749.1"/>
    </source>
</evidence>
<reference evidence="2 3" key="1">
    <citation type="submission" date="2014-08" db="EMBL/GenBank/DDBJ databases">
        <title>Porphyromonas cangingivalis strain:COT-109_OH1386 Genome sequencing.</title>
        <authorList>
            <person name="Wallis C."/>
            <person name="Deusch O."/>
            <person name="O'Flynn C."/>
            <person name="Davis I."/>
            <person name="Jospin G."/>
            <person name="Darling A.E."/>
            <person name="Coil D.A."/>
            <person name="Alexiev A."/>
            <person name="Horsfall A."/>
            <person name="Kirkwood N."/>
            <person name="Harris S."/>
            <person name="Eisen J.A."/>
        </authorList>
    </citation>
    <scope>NUCLEOTIDE SEQUENCE [LARGE SCALE GENOMIC DNA]</scope>
    <source>
        <strain evidence="3">COT-109 OH1386</strain>
    </source>
</reference>
<organism evidence="2 3">
    <name type="scientific">Porphyromonas cangingivalis</name>
    <dbReference type="NCBI Taxonomy" id="36874"/>
    <lineage>
        <taxon>Bacteria</taxon>
        <taxon>Pseudomonadati</taxon>
        <taxon>Bacteroidota</taxon>
        <taxon>Bacteroidia</taxon>
        <taxon>Bacteroidales</taxon>
        <taxon>Porphyromonadaceae</taxon>
        <taxon>Porphyromonas</taxon>
    </lineage>
</organism>
<keyword evidence="3" id="KW-1185">Reference proteome</keyword>
<protein>
    <recommendedName>
        <fullName evidence="4">DUF4199 domain-containing protein</fullName>
    </recommendedName>
</protein>
<dbReference type="Pfam" id="PF13858">
    <property type="entry name" value="DUF4199"/>
    <property type="match status" value="1"/>
</dbReference>
<keyword evidence="1" id="KW-0812">Transmembrane</keyword>
<comment type="caution">
    <text evidence="2">The sequence shown here is derived from an EMBL/GenBank/DDBJ whole genome shotgun (WGS) entry which is preliminary data.</text>
</comment>